<evidence type="ECO:0000313" key="3">
    <source>
        <dbReference type="Proteomes" id="UP000717696"/>
    </source>
</evidence>
<name>A0A9P9DHU5_9HYPO</name>
<proteinExistence type="predicted"/>
<keyword evidence="1" id="KW-0812">Transmembrane</keyword>
<protein>
    <submittedName>
        <fullName evidence="2">Uncharacterized protein</fullName>
    </submittedName>
</protein>
<evidence type="ECO:0000313" key="2">
    <source>
        <dbReference type="EMBL" id="KAH7119454.1"/>
    </source>
</evidence>
<reference evidence="2" key="1">
    <citation type="journal article" date="2021" name="Nat. Commun.">
        <title>Genetic determinants of endophytism in the Arabidopsis root mycobiome.</title>
        <authorList>
            <person name="Mesny F."/>
            <person name="Miyauchi S."/>
            <person name="Thiergart T."/>
            <person name="Pickel B."/>
            <person name="Atanasova L."/>
            <person name="Karlsson M."/>
            <person name="Huettel B."/>
            <person name="Barry K.W."/>
            <person name="Haridas S."/>
            <person name="Chen C."/>
            <person name="Bauer D."/>
            <person name="Andreopoulos W."/>
            <person name="Pangilinan J."/>
            <person name="LaButti K."/>
            <person name="Riley R."/>
            <person name="Lipzen A."/>
            <person name="Clum A."/>
            <person name="Drula E."/>
            <person name="Henrissat B."/>
            <person name="Kohler A."/>
            <person name="Grigoriev I.V."/>
            <person name="Martin F.M."/>
            <person name="Hacquard S."/>
        </authorList>
    </citation>
    <scope>NUCLEOTIDE SEQUENCE</scope>
    <source>
        <strain evidence="2">MPI-CAGE-AT-0021</strain>
    </source>
</reference>
<keyword evidence="1" id="KW-1133">Transmembrane helix</keyword>
<feature type="transmembrane region" description="Helical" evidence="1">
    <location>
        <begin position="192"/>
        <end position="212"/>
    </location>
</feature>
<dbReference type="Proteomes" id="UP000717696">
    <property type="component" value="Unassembled WGS sequence"/>
</dbReference>
<dbReference type="AlphaFoldDB" id="A0A9P9DHU5"/>
<dbReference type="EMBL" id="JAGMUU010000030">
    <property type="protein sequence ID" value="KAH7119454.1"/>
    <property type="molecule type" value="Genomic_DNA"/>
</dbReference>
<accession>A0A9P9DHU5</accession>
<sequence>MKQNIYTACLGRGNDMGALRPRGKKYTEVYHHREALTTSSAAPSHAKAYRVSDNIDFMSILASLLTLLGGALALTDSIQQLRAIEKEKRWPGWESAEMQSHFSVDSTWGTFGSCILRRNTLPGGPVGVLIAYSTLTSAGWVASQRAVSRVISINSTPVLSRGFQVSDLSPIFTLEPSWKWLRWRTRLWPSSLFWLICIFCYVGTSFTAKVAFTPRTVSSSIHQVAPLNPLIGCNVEHVDARTTGSIYSTLNYLASNTGHQYADGDGGHYEPDIVKLNNWTVSAGWHGPPHPFLPDARPPNEQVDGYPEQFLTGLAFINATYITGLSQPALDDVGCDNTECITNETNRTLVLRVEQHPICGPLILWCDGNYPGWDRHNVCTWHGLGVGSLSVRLAWGKLEPDEINLAPVYSIWNAWELEKLDSNTPCPLSLNSSVYETVTRNLHDDLLGGSLNLKVILEMLLAHVIVNPSLVLEPAASLLRRNGIMRDTERDNCLEITGNTTADITWATTEAYFIPWELALAGALVFWGVLLAGAALPFRSRVVTNSVNQWLSFGADAGVDNVEGASTGINPPQSDRTFVVVNESKNGEYWRVSVVGAGAVGAGRGRGVTPTLGMVYGGLYI</sequence>
<keyword evidence="3" id="KW-1185">Reference proteome</keyword>
<evidence type="ECO:0000256" key="1">
    <source>
        <dbReference type="SAM" id="Phobius"/>
    </source>
</evidence>
<keyword evidence="1" id="KW-0472">Membrane</keyword>
<comment type="caution">
    <text evidence="2">The sequence shown here is derived from an EMBL/GenBank/DDBJ whole genome shotgun (WGS) entry which is preliminary data.</text>
</comment>
<gene>
    <name evidence="2" type="ORF">B0J13DRAFT_194838</name>
</gene>
<organism evidence="2 3">
    <name type="scientific">Dactylonectria estremocensis</name>
    <dbReference type="NCBI Taxonomy" id="1079267"/>
    <lineage>
        <taxon>Eukaryota</taxon>
        <taxon>Fungi</taxon>
        <taxon>Dikarya</taxon>
        <taxon>Ascomycota</taxon>
        <taxon>Pezizomycotina</taxon>
        <taxon>Sordariomycetes</taxon>
        <taxon>Hypocreomycetidae</taxon>
        <taxon>Hypocreales</taxon>
        <taxon>Nectriaceae</taxon>
        <taxon>Dactylonectria</taxon>
    </lineage>
</organism>
<dbReference type="OrthoDB" id="3728998at2759"/>